<proteinExistence type="predicted"/>
<evidence type="ECO:0000313" key="1">
    <source>
        <dbReference type="EMBL" id="ORY88133.1"/>
    </source>
</evidence>
<sequence length="85" mass="9322">MRRHRYSSEQPYHPKPCLSVPLHLPSPSALVPSVALPRALPPPPTQAQGHQLTMPQIMFPPGTLPNTQSPPLVLLGQSVGWEVFD</sequence>
<comment type="caution">
    <text evidence="1">The sequence shown here is derived from an EMBL/GenBank/DDBJ whole genome shotgun (WGS) entry which is preliminary data.</text>
</comment>
<gene>
    <name evidence="1" type="ORF">BCR35DRAFT_32484</name>
</gene>
<dbReference type="EMBL" id="MCGR01000012">
    <property type="protein sequence ID" value="ORY88133.1"/>
    <property type="molecule type" value="Genomic_DNA"/>
</dbReference>
<evidence type="ECO:0000313" key="2">
    <source>
        <dbReference type="Proteomes" id="UP000193467"/>
    </source>
</evidence>
<keyword evidence="2" id="KW-1185">Reference proteome</keyword>
<dbReference type="Proteomes" id="UP000193467">
    <property type="component" value="Unassembled WGS sequence"/>
</dbReference>
<name>A0A1Y2FVT0_9BASI</name>
<organism evidence="1 2">
    <name type="scientific">Leucosporidium creatinivorum</name>
    <dbReference type="NCBI Taxonomy" id="106004"/>
    <lineage>
        <taxon>Eukaryota</taxon>
        <taxon>Fungi</taxon>
        <taxon>Dikarya</taxon>
        <taxon>Basidiomycota</taxon>
        <taxon>Pucciniomycotina</taxon>
        <taxon>Microbotryomycetes</taxon>
        <taxon>Leucosporidiales</taxon>
        <taxon>Leucosporidium</taxon>
    </lineage>
</organism>
<protein>
    <submittedName>
        <fullName evidence="1">Uncharacterized protein</fullName>
    </submittedName>
</protein>
<reference evidence="1 2" key="1">
    <citation type="submission" date="2016-07" db="EMBL/GenBank/DDBJ databases">
        <title>Pervasive Adenine N6-methylation of Active Genes in Fungi.</title>
        <authorList>
            <consortium name="DOE Joint Genome Institute"/>
            <person name="Mondo S.J."/>
            <person name="Dannebaum R.O."/>
            <person name="Kuo R.C."/>
            <person name="Labutti K."/>
            <person name="Haridas S."/>
            <person name="Kuo A."/>
            <person name="Salamov A."/>
            <person name="Ahrendt S.R."/>
            <person name="Lipzen A."/>
            <person name="Sullivan W."/>
            <person name="Andreopoulos W.B."/>
            <person name="Clum A."/>
            <person name="Lindquist E."/>
            <person name="Daum C."/>
            <person name="Ramamoorthy G.K."/>
            <person name="Gryganskyi A."/>
            <person name="Culley D."/>
            <person name="Magnuson J.K."/>
            <person name="James T.Y."/>
            <person name="O'Malley M.A."/>
            <person name="Stajich J.E."/>
            <person name="Spatafora J.W."/>
            <person name="Visel A."/>
            <person name="Grigoriev I.V."/>
        </authorList>
    </citation>
    <scope>NUCLEOTIDE SEQUENCE [LARGE SCALE GENOMIC DNA]</scope>
    <source>
        <strain evidence="1 2">62-1032</strain>
    </source>
</reference>
<dbReference type="AlphaFoldDB" id="A0A1Y2FVT0"/>
<accession>A0A1Y2FVT0</accession>
<dbReference type="InParanoid" id="A0A1Y2FVT0"/>